<keyword evidence="4 7" id="KW-0812">Transmembrane</keyword>
<evidence type="ECO:0000256" key="5">
    <source>
        <dbReference type="ARBA" id="ARBA00022989"/>
    </source>
</evidence>
<dbReference type="PANTHER" id="PTHR33508:SF10">
    <property type="entry name" value="UPF0056 INNER MEMBRANE PROTEIN YHGN"/>
    <property type="match status" value="1"/>
</dbReference>
<sequence>MDTFSAAVMLFLIMDPLGNLPIFASILRHIEPKKRRRVLIRELLIALVIMMLFLFAGEAILSFLNLRTESVSIAGGIILFLIAIRMIFPQPGGVVGLAAGEEPFIVPMAIPLMAGPSVLAALILLAHTDNTRMTDWTIALLSAWGASAVILLFYKLFTKVLGEKGLTAVERLMGMVLVMISVQMFLDGVANYISHTGL</sequence>
<keyword evidence="6 7" id="KW-0472">Membrane</keyword>
<dbReference type="PANTHER" id="PTHR33508">
    <property type="entry name" value="UPF0056 MEMBRANE PROTEIN YHCE"/>
    <property type="match status" value="1"/>
</dbReference>
<evidence type="ECO:0000256" key="4">
    <source>
        <dbReference type="ARBA" id="ARBA00022692"/>
    </source>
</evidence>
<keyword evidence="3" id="KW-1003">Cell membrane</keyword>
<name>A0ABQ4P3X0_9GAMM</name>
<evidence type="ECO:0000256" key="7">
    <source>
        <dbReference type="RuleBase" id="RU362048"/>
    </source>
</evidence>
<gene>
    <name evidence="8" type="primary">yhgN</name>
    <name evidence="8" type="ORF">TUM4438_08040</name>
</gene>
<reference evidence="8" key="1">
    <citation type="submission" date="2021-05" db="EMBL/GenBank/DDBJ databases">
        <title>Molecular characterization for Shewanella algae harboring chromosomal blaOXA-55-like strains isolated from clinical and environment sample.</title>
        <authorList>
            <person name="Ohama Y."/>
            <person name="Aoki K."/>
            <person name="Harada S."/>
            <person name="Moriya K."/>
            <person name="Ishii Y."/>
            <person name="Tateda K."/>
        </authorList>
    </citation>
    <scope>NUCLEOTIDE SEQUENCE</scope>
    <source>
        <strain evidence="8">JCM 11563</strain>
    </source>
</reference>
<evidence type="ECO:0000256" key="1">
    <source>
        <dbReference type="ARBA" id="ARBA00004651"/>
    </source>
</evidence>
<protein>
    <recommendedName>
        <fullName evidence="7">UPF0056 membrane protein</fullName>
    </recommendedName>
</protein>
<evidence type="ECO:0000313" key="9">
    <source>
        <dbReference type="Proteomes" id="UP000887104"/>
    </source>
</evidence>
<comment type="similarity">
    <text evidence="2 7">Belongs to the UPF0056 (MarC) family.</text>
</comment>
<evidence type="ECO:0000313" key="8">
    <source>
        <dbReference type="EMBL" id="GIU42151.1"/>
    </source>
</evidence>
<proteinExistence type="inferred from homology"/>
<keyword evidence="9" id="KW-1185">Reference proteome</keyword>
<feature type="transmembrane region" description="Helical" evidence="7">
    <location>
        <begin position="138"/>
        <end position="157"/>
    </location>
</feature>
<dbReference type="RefSeq" id="WP_220779727.1">
    <property type="nucleotide sequence ID" value="NZ_BPEY01000009.1"/>
</dbReference>
<dbReference type="InterPro" id="IPR002771">
    <property type="entry name" value="Multi_antbiot-R_MarC"/>
</dbReference>
<dbReference type="Proteomes" id="UP000887104">
    <property type="component" value="Unassembled WGS sequence"/>
</dbReference>
<feature type="transmembrane region" description="Helical" evidence="7">
    <location>
        <begin position="169"/>
        <end position="193"/>
    </location>
</feature>
<evidence type="ECO:0000256" key="3">
    <source>
        <dbReference type="ARBA" id="ARBA00022475"/>
    </source>
</evidence>
<dbReference type="NCBIfam" id="NF008010">
    <property type="entry name" value="PRK10739.1"/>
    <property type="match status" value="1"/>
</dbReference>
<comment type="caution">
    <text evidence="8">The sequence shown here is derived from an EMBL/GenBank/DDBJ whole genome shotgun (WGS) entry which is preliminary data.</text>
</comment>
<feature type="transmembrane region" description="Helical" evidence="7">
    <location>
        <begin position="6"/>
        <end position="27"/>
    </location>
</feature>
<feature type="transmembrane region" description="Helical" evidence="7">
    <location>
        <begin position="39"/>
        <end position="64"/>
    </location>
</feature>
<comment type="subcellular location">
    <subcellularLocation>
        <location evidence="1 7">Cell membrane</location>
        <topology evidence="1 7">Multi-pass membrane protein</topology>
    </subcellularLocation>
</comment>
<accession>A0ABQ4P3X0</accession>
<feature type="transmembrane region" description="Helical" evidence="7">
    <location>
        <begin position="104"/>
        <end position="126"/>
    </location>
</feature>
<organism evidence="8 9">
    <name type="scientific">Shewanella sairae</name>
    <dbReference type="NCBI Taxonomy" id="190310"/>
    <lineage>
        <taxon>Bacteria</taxon>
        <taxon>Pseudomonadati</taxon>
        <taxon>Pseudomonadota</taxon>
        <taxon>Gammaproteobacteria</taxon>
        <taxon>Alteromonadales</taxon>
        <taxon>Shewanellaceae</taxon>
        <taxon>Shewanella</taxon>
    </lineage>
</organism>
<evidence type="ECO:0000256" key="6">
    <source>
        <dbReference type="ARBA" id="ARBA00023136"/>
    </source>
</evidence>
<keyword evidence="5 7" id="KW-1133">Transmembrane helix</keyword>
<dbReference type="EMBL" id="BPEY01000009">
    <property type="protein sequence ID" value="GIU42151.1"/>
    <property type="molecule type" value="Genomic_DNA"/>
</dbReference>
<dbReference type="Pfam" id="PF01914">
    <property type="entry name" value="MarC"/>
    <property type="match status" value="1"/>
</dbReference>
<feature type="transmembrane region" description="Helical" evidence="7">
    <location>
        <begin position="70"/>
        <end position="88"/>
    </location>
</feature>
<evidence type="ECO:0000256" key="2">
    <source>
        <dbReference type="ARBA" id="ARBA00009784"/>
    </source>
</evidence>